<evidence type="ECO:0000313" key="9">
    <source>
        <dbReference type="Proteomes" id="UP001589747"/>
    </source>
</evidence>
<dbReference type="CDD" id="cd01563">
    <property type="entry name" value="Thr-synth_1"/>
    <property type="match status" value="1"/>
</dbReference>
<dbReference type="Gene3D" id="3.40.50.1100">
    <property type="match status" value="2"/>
</dbReference>
<dbReference type="PANTHER" id="PTHR48078">
    <property type="entry name" value="THREONINE DEHYDRATASE, MITOCHONDRIAL-RELATED"/>
    <property type="match status" value="1"/>
</dbReference>
<dbReference type="EMBL" id="JBHMDO010000044">
    <property type="protein sequence ID" value="MFB9329822.1"/>
    <property type="molecule type" value="Genomic_DNA"/>
</dbReference>
<proteinExistence type="inferred from homology"/>
<comment type="similarity">
    <text evidence="2">Belongs to the threonine synthase family.</text>
</comment>
<dbReference type="GO" id="GO:0004795">
    <property type="term" value="F:threonine synthase activity"/>
    <property type="evidence" value="ECO:0007669"/>
    <property type="project" value="UniProtKB-EC"/>
</dbReference>
<evidence type="ECO:0000256" key="5">
    <source>
        <dbReference type="NCBIfam" id="TIGR00260"/>
    </source>
</evidence>
<keyword evidence="4 8" id="KW-0456">Lyase</keyword>
<sequence>MQAECIACGRPMPLCAPMAYSCDCGGLLDVRRSLKGIDADNLKRIFEERRALRGSIYASGVWRYKELIAPELPDAVIVSRMEGNTGLYQAEGVTRYAGMRRVWLKAQSENPSGSFKDNGMTCAISHGRALGYRRFVCASTGNTSASLSMYAAYGGAKSIVLVPRREISENKVLQSLAYGAEVRTFDGTYDDGIRFLADHAERLGLYVCNSLNPMRIEGQKSIAYELAQDMNWRLPDWIVLPGGALSNAAALGKALRELHSLGFIDAMPRVAIVQAERASPFHRMHAGGRKTLVPDPAPKTRASALNIGHPPSWPKALRLLEETRGVTVSVEDGEIMEAKTVIDRGGIGCEPASAAALAGLRRLVRQGVVHPDETAACLLTGHLLKDTDAIREYHLEGRWGASMRNPPRPVDLAQASREDL</sequence>
<comment type="cofactor">
    <cofactor evidence="1">
        <name>pyridoxal 5'-phosphate</name>
        <dbReference type="ChEBI" id="CHEBI:597326"/>
    </cofactor>
</comment>
<dbReference type="SUPFAM" id="SSF53686">
    <property type="entry name" value="Tryptophan synthase beta subunit-like PLP-dependent enzymes"/>
    <property type="match status" value="1"/>
</dbReference>
<feature type="region of interest" description="Disordered" evidence="6">
    <location>
        <begin position="400"/>
        <end position="420"/>
    </location>
</feature>
<evidence type="ECO:0000256" key="6">
    <source>
        <dbReference type="SAM" id="MobiDB-lite"/>
    </source>
</evidence>
<dbReference type="NCBIfam" id="TIGR00260">
    <property type="entry name" value="thrC"/>
    <property type="match status" value="1"/>
</dbReference>
<keyword evidence="9" id="KW-1185">Reference proteome</keyword>
<comment type="caution">
    <text evidence="8">The sequence shown here is derived from an EMBL/GenBank/DDBJ whole genome shotgun (WGS) entry which is preliminary data.</text>
</comment>
<gene>
    <name evidence="8" type="primary">thrC</name>
    <name evidence="8" type="ORF">ACFFSY_28105</name>
</gene>
<dbReference type="Proteomes" id="UP001589747">
    <property type="component" value="Unassembled WGS sequence"/>
</dbReference>
<name>A0ABV5KX79_9BACL</name>
<accession>A0ABV5KX79</accession>
<dbReference type="RefSeq" id="WP_377500461.1">
    <property type="nucleotide sequence ID" value="NZ_JBHMDO010000044.1"/>
</dbReference>
<protein>
    <recommendedName>
        <fullName evidence="5">Threonine synthase</fullName>
        <ecNumber evidence="5">4.2.3.1</ecNumber>
    </recommendedName>
</protein>
<dbReference type="InterPro" id="IPR004450">
    <property type="entry name" value="Thr_synthase-like"/>
</dbReference>
<dbReference type="EC" id="4.2.3.1" evidence="5"/>
<dbReference type="InterPro" id="IPR036052">
    <property type="entry name" value="TrpB-like_PALP_sf"/>
</dbReference>
<keyword evidence="3" id="KW-0663">Pyridoxal phosphate</keyword>
<evidence type="ECO:0000259" key="7">
    <source>
        <dbReference type="Pfam" id="PF00291"/>
    </source>
</evidence>
<evidence type="ECO:0000256" key="3">
    <source>
        <dbReference type="ARBA" id="ARBA00022898"/>
    </source>
</evidence>
<organism evidence="8 9">
    <name type="scientific">Paenibacillus aurantiacus</name>
    <dbReference type="NCBI Taxonomy" id="1936118"/>
    <lineage>
        <taxon>Bacteria</taxon>
        <taxon>Bacillati</taxon>
        <taxon>Bacillota</taxon>
        <taxon>Bacilli</taxon>
        <taxon>Bacillales</taxon>
        <taxon>Paenibacillaceae</taxon>
        <taxon>Paenibacillus</taxon>
    </lineage>
</organism>
<dbReference type="Pfam" id="PF00291">
    <property type="entry name" value="PALP"/>
    <property type="match status" value="1"/>
</dbReference>
<evidence type="ECO:0000256" key="1">
    <source>
        <dbReference type="ARBA" id="ARBA00001933"/>
    </source>
</evidence>
<feature type="domain" description="Tryptophan synthase beta chain-like PALP" evidence="7">
    <location>
        <begin position="79"/>
        <end position="381"/>
    </location>
</feature>
<dbReference type="PANTHER" id="PTHR48078:SF6">
    <property type="entry name" value="L-THREONINE DEHYDRATASE CATABOLIC TDCB"/>
    <property type="match status" value="1"/>
</dbReference>
<evidence type="ECO:0000256" key="4">
    <source>
        <dbReference type="ARBA" id="ARBA00023239"/>
    </source>
</evidence>
<dbReference type="InterPro" id="IPR050147">
    <property type="entry name" value="Ser/Thr_Dehydratase"/>
</dbReference>
<evidence type="ECO:0000313" key="8">
    <source>
        <dbReference type="EMBL" id="MFB9329822.1"/>
    </source>
</evidence>
<dbReference type="InterPro" id="IPR001926">
    <property type="entry name" value="TrpB-like_PALP"/>
</dbReference>
<reference evidence="8 9" key="1">
    <citation type="submission" date="2024-09" db="EMBL/GenBank/DDBJ databases">
        <authorList>
            <person name="Sun Q."/>
            <person name="Mori K."/>
        </authorList>
    </citation>
    <scope>NUCLEOTIDE SEQUENCE [LARGE SCALE GENOMIC DNA]</scope>
    <source>
        <strain evidence="8 9">TISTR 2452</strain>
    </source>
</reference>
<evidence type="ECO:0000256" key="2">
    <source>
        <dbReference type="ARBA" id="ARBA00005517"/>
    </source>
</evidence>